<dbReference type="InterPro" id="IPR000626">
    <property type="entry name" value="Ubiquitin-like_dom"/>
</dbReference>
<dbReference type="Gene3D" id="3.10.20.90">
    <property type="entry name" value="Phosphatidylinositol 3-kinase Catalytic Subunit, Chain A, domain 1"/>
    <property type="match status" value="1"/>
</dbReference>
<evidence type="ECO:0000313" key="4">
    <source>
        <dbReference type="Proteomes" id="UP000601435"/>
    </source>
</evidence>
<evidence type="ECO:0000313" key="3">
    <source>
        <dbReference type="EMBL" id="CAE7943622.1"/>
    </source>
</evidence>
<dbReference type="InterPro" id="IPR029071">
    <property type="entry name" value="Ubiquitin-like_domsf"/>
</dbReference>
<sequence>MVAKPEDSRVDRHHEFVSTVSLAGNRFDVGRRDIAWSSGFWRDRSLDSFNGILPPPKDHTHPALPHLPDLAKKAKVLMAHSQSRSPMASTTQMSLTSKASGKPGRGSWGVKIREDLLQREDPVPVRLSGRRHGAAPDDKIRIWVRVPKGRLAFFVPPHLPLGPPEEPQELLADDGRATPLRSLLARRNGQLCAEREAAELPGTVPEASATMLSAEQEHVQSAAKLSAISASQMSPCASSTVMIESDRVESNFKSLVEAATGIPIPHQKLFYGPAGVLEDNSKALYQFEIGQGSLLHLSTRRDPRKVADYEERRKQKGQFASFRKAEGMENPHHLLDERLFPRIRAFMNTKVGPKMGKDLVMVVPDWKKAGTSPLEYEWPHEQIWLDYSFMHDNGIFDFAGRIRKKCGSLHPCSSV</sequence>
<dbReference type="EMBL" id="CAJNJA010100140">
    <property type="protein sequence ID" value="CAE7943622.1"/>
    <property type="molecule type" value="Genomic_DNA"/>
</dbReference>
<dbReference type="Proteomes" id="UP000601435">
    <property type="component" value="Unassembled WGS sequence"/>
</dbReference>
<name>A0A813CKJ4_9DINO</name>
<feature type="domain" description="Ubiquitin-like" evidence="2">
    <location>
        <begin position="223"/>
        <end position="301"/>
    </location>
</feature>
<dbReference type="SUPFAM" id="SSF54236">
    <property type="entry name" value="Ubiquitin-like"/>
    <property type="match status" value="1"/>
</dbReference>
<evidence type="ECO:0000256" key="1">
    <source>
        <dbReference type="SAM" id="MobiDB-lite"/>
    </source>
</evidence>
<dbReference type="CDD" id="cd17039">
    <property type="entry name" value="Ubl_ubiquitin_like"/>
    <property type="match status" value="1"/>
</dbReference>
<evidence type="ECO:0000259" key="2">
    <source>
        <dbReference type="PROSITE" id="PS50053"/>
    </source>
</evidence>
<organism evidence="3 4">
    <name type="scientific">Symbiodinium necroappetens</name>
    <dbReference type="NCBI Taxonomy" id="1628268"/>
    <lineage>
        <taxon>Eukaryota</taxon>
        <taxon>Sar</taxon>
        <taxon>Alveolata</taxon>
        <taxon>Dinophyceae</taxon>
        <taxon>Suessiales</taxon>
        <taxon>Symbiodiniaceae</taxon>
        <taxon>Symbiodinium</taxon>
    </lineage>
</organism>
<dbReference type="OrthoDB" id="417188at2759"/>
<dbReference type="PROSITE" id="PS50053">
    <property type="entry name" value="UBIQUITIN_2"/>
    <property type="match status" value="1"/>
</dbReference>
<proteinExistence type="predicted"/>
<accession>A0A813CKJ4</accession>
<dbReference type="AlphaFoldDB" id="A0A813CKJ4"/>
<gene>
    <name evidence="3" type="ORF">SNEC2469_LOCUS35127</name>
</gene>
<reference evidence="3" key="1">
    <citation type="submission" date="2021-02" db="EMBL/GenBank/DDBJ databases">
        <authorList>
            <person name="Dougan E. K."/>
            <person name="Rhodes N."/>
            <person name="Thang M."/>
            <person name="Chan C."/>
        </authorList>
    </citation>
    <scope>NUCLEOTIDE SEQUENCE</scope>
</reference>
<comment type="caution">
    <text evidence="3">The sequence shown here is derived from an EMBL/GenBank/DDBJ whole genome shotgun (WGS) entry which is preliminary data.</text>
</comment>
<feature type="compositionally biased region" description="Polar residues" evidence="1">
    <location>
        <begin position="80"/>
        <end position="99"/>
    </location>
</feature>
<protein>
    <recommendedName>
        <fullName evidence="2">Ubiquitin-like domain-containing protein</fullName>
    </recommendedName>
</protein>
<keyword evidence="4" id="KW-1185">Reference proteome</keyword>
<feature type="region of interest" description="Disordered" evidence="1">
    <location>
        <begin position="80"/>
        <end position="108"/>
    </location>
</feature>